<protein>
    <submittedName>
        <fullName evidence="1">Uncharacterized protein</fullName>
    </submittedName>
</protein>
<accession>A0A481YNC6</accession>
<name>A0A481YNC6_9VIRU</name>
<organism evidence="1">
    <name type="scientific">Pithovirus LCDPAC01</name>
    <dbReference type="NCBI Taxonomy" id="2506600"/>
    <lineage>
        <taxon>Viruses</taxon>
        <taxon>Pithoviruses</taxon>
    </lineage>
</organism>
<evidence type="ECO:0000313" key="1">
    <source>
        <dbReference type="EMBL" id="QBK84616.1"/>
    </source>
</evidence>
<dbReference type="EMBL" id="MK500281">
    <property type="protein sequence ID" value="QBK84616.1"/>
    <property type="molecule type" value="Genomic_DNA"/>
</dbReference>
<reference evidence="1" key="1">
    <citation type="journal article" date="2019" name="MBio">
        <title>Virus Genomes from Deep Sea Sediments Expand the Ocean Megavirome and Support Independent Origins of Viral Gigantism.</title>
        <authorList>
            <person name="Backstrom D."/>
            <person name="Yutin N."/>
            <person name="Jorgensen S.L."/>
            <person name="Dharamshi J."/>
            <person name="Homa F."/>
            <person name="Zaremba-Niedwiedzka K."/>
            <person name="Spang A."/>
            <person name="Wolf Y.I."/>
            <person name="Koonin E.V."/>
            <person name="Ettema T.J."/>
        </authorList>
    </citation>
    <scope>NUCLEOTIDE SEQUENCE</scope>
</reference>
<gene>
    <name evidence="1" type="ORF">LCDPAC01_00970</name>
</gene>
<sequence>MSKDVLCDGKCEIKSEEILSSIRVSNKTDGSIVNSILRSYSGAHENKSNVRSSLEVFESFLGKNGYHIIAKIFEEEVCKYYYIRTLYGTKALIKLETPEDWTSEGKTSKEILNIKENDQLIIVPYSLRANMERCVEEGTCEGKATGVAFLCSDGICIGVKTYDPVVSDNVTHDKTYKFDSKVKYISDIPISVPIISDHRVVVDPRGTMKMIKDMFSMFAEVNMEKILSELVEYEHTISKLYGRIRDIRTILIPKIKTLSSLTEFHSRFIDMYSGIDITTMPYEDQKMYQTNIELEAKLNDVTISLITAGNKVIKNREIHDDESVKIGNIINPTLLANVVSVTAGSDIV</sequence>
<proteinExistence type="predicted"/>